<organism evidence="2 3">
    <name type="scientific">Laccaria amethystina LaAM-08-1</name>
    <dbReference type="NCBI Taxonomy" id="1095629"/>
    <lineage>
        <taxon>Eukaryota</taxon>
        <taxon>Fungi</taxon>
        <taxon>Dikarya</taxon>
        <taxon>Basidiomycota</taxon>
        <taxon>Agaricomycotina</taxon>
        <taxon>Agaricomycetes</taxon>
        <taxon>Agaricomycetidae</taxon>
        <taxon>Agaricales</taxon>
        <taxon>Agaricineae</taxon>
        <taxon>Hydnangiaceae</taxon>
        <taxon>Laccaria</taxon>
    </lineage>
</organism>
<protein>
    <submittedName>
        <fullName evidence="2">Unplaced genomic scaffold K443scaffold_317, whole genome shotgun sequence</fullName>
    </submittedName>
</protein>
<feature type="region of interest" description="Disordered" evidence="1">
    <location>
        <begin position="1"/>
        <end position="29"/>
    </location>
</feature>
<reference evidence="2 3" key="1">
    <citation type="submission" date="2014-04" db="EMBL/GenBank/DDBJ databases">
        <authorList>
            <consortium name="DOE Joint Genome Institute"/>
            <person name="Kuo A."/>
            <person name="Kohler A."/>
            <person name="Nagy L.G."/>
            <person name="Floudas D."/>
            <person name="Copeland A."/>
            <person name="Barry K.W."/>
            <person name="Cichocki N."/>
            <person name="Veneault-Fourrey C."/>
            <person name="LaButti K."/>
            <person name="Lindquist E.A."/>
            <person name="Lipzen A."/>
            <person name="Lundell T."/>
            <person name="Morin E."/>
            <person name="Murat C."/>
            <person name="Sun H."/>
            <person name="Tunlid A."/>
            <person name="Henrissat B."/>
            <person name="Grigoriev I.V."/>
            <person name="Hibbett D.S."/>
            <person name="Martin F."/>
            <person name="Nordberg H.P."/>
            <person name="Cantor M.N."/>
            <person name="Hua S.X."/>
        </authorList>
    </citation>
    <scope>NUCLEOTIDE SEQUENCE [LARGE SCALE GENOMIC DNA]</scope>
    <source>
        <strain evidence="2 3">LaAM-08-1</strain>
    </source>
</reference>
<dbReference type="AlphaFoldDB" id="A0A0C9WWT8"/>
<dbReference type="Proteomes" id="UP000054477">
    <property type="component" value="Unassembled WGS sequence"/>
</dbReference>
<dbReference type="EMBL" id="KN838852">
    <property type="protein sequence ID" value="KIJ93293.1"/>
    <property type="molecule type" value="Genomic_DNA"/>
</dbReference>
<dbReference type="OrthoDB" id="3004311at2759"/>
<evidence type="ECO:0000256" key="1">
    <source>
        <dbReference type="SAM" id="MobiDB-lite"/>
    </source>
</evidence>
<name>A0A0C9WWT8_9AGAR</name>
<accession>A0A0C9WWT8</accession>
<keyword evidence="3" id="KW-1185">Reference proteome</keyword>
<gene>
    <name evidence="2" type="ORF">K443DRAFT_684626</name>
</gene>
<evidence type="ECO:0000313" key="2">
    <source>
        <dbReference type="EMBL" id="KIJ93293.1"/>
    </source>
</evidence>
<evidence type="ECO:0000313" key="3">
    <source>
        <dbReference type="Proteomes" id="UP000054477"/>
    </source>
</evidence>
<proteinExistence type="predicted"/>
<sequence length="306" mass="34425">MHTTTPDLPPAENRAPTGRFPDGWASMAPEIDSSNAESATNTTGPNGVSTASTNINVTINDLSVSSLQDLQNLFRSPEGKNLVIYVGHPQIMTTSPLDSNLGMPLNMRGFPDGYFRIRAAGTKHYWALHGGDSSKDGNVICLYDRSDGSQNHARRFFVNSRGELCTDSTHIDVMDNALIASHERPPTFPWPNPWSHKLATFCYSKETRMISVKLYADPLISNQWPRPDQEWKDKEFIIAARPPTATRIRSADEISRWAPKLNLIRWTDRKNSLKANARDAVGVEEKAEMMKLEDVNRIKWEIEQFL</sequence>
<dbReference type="HOGENOM" id="CLU_909327_0_0_1"/>
<reference evidence="3" key="2">
    <citation type="submission" date="2015-01" db="EMBL/GenBank/DDBJ databases">
        <title>Evolutionary Origins and Diversification of the Mycorrhizal Mutualists.</title>
        <authorList>
            <consortium name="DOE Joint Genome Institute"/>
            <consortium name="Mycorrhizal Genomics Consortium"/>
            <person name="Kohler A."/>
            <person name="Kuo A."/>
            <person name="Nagy L.G."/>
            <person name="Floudas D."/>
            <person name="Copeland A."/>
            <person name="Barry K.W."/>
            <person name="Cichocki N."/>
            <person name="Veneault-Fourrey C."/>
            <person name="LaButti K."/>
            <person name="Lindquist E.A."/>
            <person name="Lipzen A."/>
            <person name="Lundell T."/>
            <person name="Morin E."/>
            <person name="Murat C."/>
            <person name="Riley R."/>
            <person name="Ohm R."/>
            <person name="Sun H."/>
            <person name="Tunlid A."/>
            <person name="Henrissat B."/>
            <person name="Grigoriev I.V."/>
            <person name="Hibbett D.S."/>
            <person name="Martin F."/>
        </authorList>
    </citation>
    <scope>NUCLEOTIDE SEQUENCE [LARGE SCALE GENOMIC DNA]</scope>
    <source>
        <strain evidence="3">LaAM-08-1</strain>
    </source>
</reference>
<dbReference type="STRING" id="1095629.A0A0C9WWT8"/>